<reference evidence="1 2" key="1">
    <citation type="journal article" date="2016" name="Mol. Biol. Evol.">
        <title>Comparative Genomics of Early-Diverging Mushroom-Forming Fungi Provides Insights into the Origins of Lignocellulose Decay Capabilities.</title>
        <authorList>
            <person name="Nagy L.G."/>
            <person name="Riley R."/>
            <person name="Tritt A."/>
            <person name="Adam C."/>
            <person name="Daum C."/>
            <person name="Floudas D."/>
            <person name="Sun H."/>
            <person name="Yadav J.S."/>
            <person name="Pangilinan J."/>
            <person name="Larsson K.H."/>
            <person name="Matsuura K."/>
            <person name="Barry K."/>
            <person name="Labutti K."/>
            <person name="Kuo R."/>
            <person name="Ohm R.A."/>
            <person name="Bhattacharya S.S."/>
            <person name="Shirouzu T."/>
            <person name="Yoshinaga Y."/>
            <person name="Martin F.M."/>
            <person name="Grigoriev I.V."/>
            <person name="Hibbett D.S."/>
        </authorList>
    </citation>
    <scope>NUCLEOTIDE SEQUENCE [LARGE SCALE GENOMIC DNA]</scope>
    <source>
        <strain evidence="1 2">L-15889</strain>
    </source>
</reference>
<accession>A0A165S962</accession>
<evidence type="ECO:0000313" key="2">
    <source>
        <dbReference type="Proteomes" id="UP000076727"/>
    </source>
</evidence>
<dbReference type="Proteomes" id="UP000076727">
    <property type="component" value="Unassembled WGS sequence"/>
</dbReference>
<name>A0A165S962_9APHY</name>
<keyword evidence="2" id="KW-1185">Reference proteome</keyword>
<sequence>MAAFGLPLRQFWQGLSCLSLSEPTERCGFSALQFFAGTTCPFDCSYRMPIPAHVVA</sequence>
<dbReference type="EMBL" id="KV429044">
    <property type="protein sequence ID" value="KZT71686.1"/>
    <property type="molecule type" value="Genomic_DNA"/>
</dbReference>
<organism evidence="1 2">
    <name type="scientific">Daedalea quercina L-15889</name>
    <dbReference type="NCBI Taxonomy" id="1314783"/>
    <lineage>
        <taxon>Eukaryota</taxon>
        <taxon>Fungi</taxon>
        <taxon>Dikarya</taxon>
        <taxon>Basidiomycota</taxon>
        <taxon>Agaricomycotina</taxon>
        <taxon>Agaricomycetes</taxon>
        <taxon>Polyporales</taxon>
        <taxon>Fomitopsis</taxon>
    </lineage>
</organism>
<gene>
    <name evidence="1" type="ORF">DAEQUDRAFT_723761</name>
</gene>
<dbReference type="AlphaFoldDB" id="A0A165S962"/>
<protein>
    <submittedName>
        <fullName evidence="1">Uncharacterized protein</fullName>
    </submittedName>
</protein>
<evidence type="ECO:0000313" key="1">
    <source>
        <dbReference type="EMBL" id="KZT71686.1"/>
    </source>
</evidence>
<proteinExistence type="predicted"/>